<dbReference type="Gene3D" id="3.40.1800.20">
    <property type="match status" value="1"/>
</dbReference>
<evidence type="ECO:0008006" key="13">
    <source>
        <dbReference type="Google" id="ProtNLM"/>
    </source>
</evidence>
<accession>A0ABM1Y5L0</accession>
<evidence type="ECO:0000256" key="5">
    <source>
        <dbReference type="ARBA" id="ARBA00022833"/>
    </source>
</evidence>
<evidence type="ECO:0000256" key="4">
    <source>
        <dbReference type="ARBA" id="ARBA00022771"/>
    </source>
</evidence>
<evidence type="ECO:0000256" key="6">
    <source>
        <dbReference type="ARBA" id="ARBA00023242"/>
    </source>
</evidence>
<keyword evidence="3" id="KW-0677">Repeat</keyword>
<dbReference type="SMART" id="SM00868">
    <property type="entry name" value="zf-AD"/>
    <property type="match status" value="1"/>
</dbReference>
<dbReference type="PROSITE" id="PS51915">
    <property type="entry name" value="ZAD"/>
    <property type="match status" value="1"/>
</dbReference>
<evidence type="ECO:0000256" key="8">
    <source>
        <dbReference type="PROSITE-ProRule" id="PRU01263"/>
    </source>
</evidence>
<feature type="domain" description="C2H2-type" evidence="9">
    <location>
        <begin position="284"/>
        <end position="311"/>
    </location>
</feature>
<feature type="domain" description="ZAD" evidence="10">
    <location>
        <begin position="15"/>
        <end position="95"/>
    </location>
</feature>
<dbReference type="PROSITE" id="PS50157">
    <property type="entry name" value="ZINC_FINGER_C2H2_2"/>
    <property type="match status" value="5"/>
</dbReference>
<dbReference type="SUPFAM" id="SSF57716">
    <property type="entry name" value="Glucocorticoid receptor-like (DNA-binding domain)"/>
    <property type="match status" value="1"/>
</dbReference>
<dbReference type="GeneID" id="109421151"/>
<keyword evidence="5 8" id="KW-0862">Zinc</keyword>
<dbReference type="SMART" id="SM00355">
    <property type="entry name" value="ZnF_C2H2"/>
    <property type="match status" value="6"/>
</dbReference>
<feature type="binding site" evidence="8">
    <location>
        <position position="68"/>
    </location>
    <ligand>
        <name>Zn(2+)</name>
        <dbReference type="ChEBI" id="CHEBI:29105"/>
    </ligand>
</feature>
<name>A0ABM1Y5L0_AEDAL</name>
<feature type="domain" description="C2H2-type" evidence="9">
    <location>
        <begin position="227"/>
        <end position="255"/>
    </location>
</feature>
<feature type="binding site" evidence="8">
    <location>
        <position position="20"/>
    </location>
    <ligand>
        <name>Zn(2+)</name>
        <dbReference type="ChEBI" id="CHEBI:29105"/>
    </ligand>
</feature>
<feature type="binding site" evidence="8">
    <location>
        <position position="17"/>
    </location>
    <ligand>
        <name>Zn(2+)</name>
        <dbReference type="ChEBI" id="CHEBI:29105"/>
    </ligand>
</feature>
<keyword evidence="6" id="KW-0539">Nucleus</keyword>
<dbReference type="InterPro" id="IPR013087">
    <property type="entry name" value="Znf_C2H2_type"/>
</dbReference>
<evidence type="ECO:0000256" key="3">
    <source>
        <dbReference type="ARBA" id="ARBA00022737"/>
    </source>
</evidence>
<dbReference type="InterPro" id="IPR012934">
    <property type="entry name" value="Znf_AD"/>
</dbReference>
<evidence type="ECO:0000256" key="2">
    <source>
        <dbReference type="ARBA" id="ARBA00022723"/>
    </source>
</evidence>
<proteinExistence type="predicted"/>
<dbReference type="Gene3D" id="3.30.160.60">
    <property type="entry name" value="Classic Zinc Finger"/>
    <property type="match status" value="4"/>
</dbReference>
<organism evidence="11 12">
    <name type="scientific">Aedes albopictus</name>
    <name type="common">Asian tiger mosquito</name>
    <name type="synonym">Stegomyia albopicta</name>
    <dbReference type="NCBI Taxonomy" id="7160"/>
    <lineage>
        <taxon>Eukaryota</taxon>
        <taxon>Metazoa</taxon>
        <taxon>Ecdysozoa</taxon>
        <taxon>Arthropoda</taxon>
        <taxon>Hexapoda</taxon>
        <taxon>Insecta</taxon>
        <taxon>Pterygota</taxon>
        <taxon>Neoptera</taxon>
        <taxon>Endopterygota</taxon>
        <taxon>Diptera</taxon>
        <taxon>Nematocera</taxon>
        <taxon>Culicoidea</taxon>
        <taxon>Culicidae</taxon>
        <taxon>Culicinae</taxon>
        <taxon>Aedini</taxon>
        <taxon>Aedes</taxon>
        <taxon>Stegomyia</taxon>
    </lineage>
</organism>
<dbReference type="RefSeq" id="XP_019551193.2">
    <property type="nucleotide sequence ID" value="XM_019695648.3"/>
</dbReference>
<reference evidence="11" key="2">
    <citation type="submission" date="2025-05" db="UniProtKB">
        <authorList>
            <consortium name="EnsemblMetazoa"/>
        </authorList>
    </citation>
    <scope>IDENTIFICATION</scope>
    <source>
        <strain evidence="11">Foshan</strain>
    </source>
</reference>
<dbReference type="Proteomes" id="UP000069940">
    <property type="component" value="Unassembled WGS sequence"/>
</dbReference>
<sequence>MTSNRIKMIHNSNFQVCRFCLHANATDLSSIFDEISENVIAMNQTIQKVLKMLEIQISSGDLLPKLVCISCRDTLVSISHFRRNAQRSFDLLEKAMETKPGDLTLVKNSDTELSLEETFDGLEPDAVEEYDPHQETAVVKEELEVSTSAFSIVEVEDQAKNEEYLEEDFLEDDGFIPVQDDGQIIVYSKPKAPKTARKPNAKVCTICGAKTTAMSVHMRTHTNDRPFACSMCDMKFYTNGKLRCHFDSVHIGERKFSCEICGKSFVLKKNLKAHIMSHSAKREHVCSHCSKSFLFRWSLTAHERIHTGERPYVCTWQNCGKRFVTVSNLIQHQKTTNHWKEAPEEKCPLCSKVFQTKASLKAHNTKTHGLGAHQ</sequence>
<dbReference type="Pfam" id="PF07776">
    <property type="entry name" value="zf-AD"/>
    <property type="match status" value="1"/>
</dbReference>
<protein>
    <recommendedName>
        <fullName evidence="13">C2h2-type zn-finger protein</fullName>
    </recommendedName>
</protein>
<evidence type="ECO:0000259" key="9">
    <source>
        <dbReference type="PROSITE" id="PS50157"/>
    </source>
</evidence>
<dbReference type="EnsemblMetazoa" id="AALFPA23_005932.R7664">
    <property type="protein sequence ID" value="AALFPA23_005932.P7664"/>
    <property type="gene ID" value="AALFPA23_005932"/>
</dbReference>
<dbReference type="InterPro" id="IPR050888">
    <property type="entry name" value="ZnF_C2H2-type_TF"/>
</dbReference>
<feature type="domain" description="C2H2-type" evidence="9">
    <location>
        <begin position="312"/>
        <end position="343"/>
    </location>
</feature>
<keyword evidence="4 7" id="KW-0863">Zinc-finger</keyword>
<keyword evidence="12" id="KW-1185">Reference proteome</keyword>
<reference evidence="12" key="1">
    <citation type="journal article" date="2015" name="Proc. Natl. Acad. Sci. U.S.A.">
        <title>Genome sequence of the Asian Tiger mosquito, Aedes albopictus, reveals insights into its biology, genetics, and evolution.</title>
        <authorList>
            <person name="Chen X.G."/>
            <person name="Jiang X."/>
            <person name="Gu J."/>
            <person name="Xu M."/>
            <person name="Wu Y."/>
            <person name="Deng Y."/>
            <person name="Zhang C."/>
            <person name="Bonizzoni M."/>
            <person name="Dermauw W."/>
            <person name="Vontas J."/>
            <person name="Armbruster P."/>
            <person name="Huang X."/>
            <person name="Yang Y."/>
            <person name="Zhang H."/>
            <person name="He W."/>
            <person name="Peng H."/>
            <person name="Liu Y."/>
            <person name="Wu K."/>
            <person name="Chen J."/>
            <person name="Lirakis M."/>
            <person name="Topalis P."/>
            <person name="Van Leeuwen T."/>
            <person name="Hall A.B."/>
            <person name="Jiang X."/>
            <person name="Thorpe C."/>
            <person name="Mueller R.L."/>
            <person name="Sun C."/>
            <person name="Waterhouse R.M."/>
            <person name="Yan G."/>
            <person name="Tu Z.J."/>
            <person name="Fang X."/>
            <person name="James A.A."/>
        </authorList>
    </citation>
    <scope>NUCLEOTIDE SEQUENCE [LARGE SCALE GENOMIC DNA]</scope>
    <source>
        <strain evidence="12">Foshan</strain>
    </source>
</reference>
<evidence type="ECO:0000313" key="12">
    <source>
        <dbReference type="Proteomes" id="UP000069940"/>
    </source>
</evidence>
<evidence type="ECO:0000256" key="7">
    <source>
        <dbReference type="PROSITE-ProRule" id="PRU00042"/>
    </source>
</evidence>
<evidence type="ECO:0000259" key="10">
    <source>
        <dbReference type="PROSITE" id="PS51915"/>
    </source>
</evidence>
<dbReference type="SUPFAM" id="SSF57667">
    <property type="entry name" value="beta-beta-alpha zinc fingers"/>
    <property type="match status" value="3"/>
</dbReference>
<evidence type="ECO:0000256" key="1">
    <source>
        <dbReference type="ARBA" id="ARBA00004123"/>
    </source>
</evidence>
<evidence type="ECO:0000313" key="11">
    <source>
        <dbReference type="EnsemblMetazoa" id="AALFPA23_005932.P7664"/>
    </source>
</evidence>
<comment type="subcellular location">
    <subcellularLocation>
        <location evidence="1">Nucleus</location>
    </subcellularLocation>
</comment>
<keyword evidence="2 8" id="KW-0479">Metal-binding</keyword>
<dbReference type="PROSITE" id="PS00028">
    <property type="entry name" value="ZINC_FINGER_C2H2_1"/>
    <property type="match status" value="5"/>
</dbReference>
<feature type="binding site" evidence="8">
    <location>
        <position position="71"/>
    </location>
    <ligand>
        <name>Zn(2+)</name>
        <dbReference type="ChEBI" id="CHEBI:29105"/>
    </ligand>
</feature>
<dbReference type="Pfam" id="PF00096">
    <property type="entry name" value="zf-C2H2"/>
    <property type="match status" value="3"/>
</dbReference>
<feature type="domain" description="C2H2-type" evidence="9">
    <location>
        <begin position="345"/>
        <end position="368"/>
    </location>
</feature>
<feature type="domain" description="C2H2-type" evidence="9">
    <location>
        <begin position="256"/>
        <end position="283"/>
    </location>
</feature>
<dbReference type="InterPro" id="IPR036236">
    <property type="entry name" value="Znf_C2H2_sf"/>
</dbReference>
<dbReference type="PANTHER" id="PTHR24406">
    <property type="entry name" value="TRANSCRIPTIONAL REPRESSOR CTCFL-RELATED"/>
    <property type="match status" value="1"/>
</dbReference>